<keyword evidence="2" id="KW-1185">Reference proteome</keyword>
<reference evidence="1" key="1">
    <citation type="submission" date="2023-03" db="EMBL/GenBank/DDBJ databases">
        <title>Massive genome expansion in bonnet fungi (Mycena s.s.) driven by repeated elements and novel gene families across ecological guilds.</title>
        <authorList>
            <consortium name="Lawrence Berkeley National Laboratory"/>
            <person name="Harder C.B."/>
            <person name="Miyauchi S."/>
            <person name="Viragh M."/>
            <person name="Kuo A."/>
            <person name="Thoen E."/>
            <person name="Andreopoulos B."/>
            <person name="Lu D."/>
            <person name="Skrede I."/>
            <person name="Drula E."/>
            <person name="Henrissat B."/>
            <person name="Morin E."/>
            <person name="Kohler A."/>
            <person name="Barry K."/>
            <person name="LaButti K."/>
            <person name="Morin E."/>
            <person name="Salamov A."/>
            <person name="Lipzen A."/>
            <person name="Mereny Z."/>
            <person name="Hegedus B."/>
            <person name="Baldrian P."/>
            <person name="Stursova M."/>
            <person name="Weitz H."/>
            <person name="Taylor A."/>
            <person name="Grigoriev I.V."/>
            <person name="Nagy L.G."/>
            <person name="Martin F."/>
            <person name="Kauserud H."/>
        </authorList>
    </citation>
    <scope>NUCLEOTIDE SEQUENCE</scope>
    <source>
        <strain evidence="1">9144</strain>
    </source>
</reference>
<dbReference type="EMBL" id="JARJCW010000001">
    <property type="protein sequence ID" value="KAJ7230222.1"/>
    <property type="molecule type" value="Genomic_DNA"/>
</dbReference>
<accession>A0AAD6YV43</accession>
<comment type="caution">
    <text evidence="1">The sequence shown here is derived from an EMBL/GenBank/DDBJ whole genome shotgun (WGS) entry which is preliminary data.</text>
</comment>
<organism evidence="1 2">
    <name type="scientific">Mycena pura</name>
    <dbReference type="NCBI Taxonomy" id="153505"/>
    <lineage>
        <taxon>Eukaryota</taxon>
        <taxon>Fungi</taxon>
        <taxon>Dikarya</taxon>
        <taxon>Basidiomycota</taxon>
        <taxon>Agaricomycotina</taxon>
        <taxon>Agaricomycetes</taxon>
        <taxon>Agaricomycetidae</taxon>
        <taxon>Agaricales</taxon>
        <taxon>Marasmiineae</taxon>
        <taxon>Mycenaceae</taxon>
        <taxon>Mycena</taxon>
    </lineage>
</organism>
<evidence type="ECO:0000313" key="2">
    <source>
        <dbReference type="Proteomes" id="UP001219525"/>
    </source>
</evidence>
<name>A0AAD6YV43_9AGAR</name>
<proteinExistence type="predicted"/>
<protein>
    <submittedName>
        <fullName evidence="1">Uncharacterized protein</fullName>
    </submittedName>
</protein>
<dbReference type="Proteomes" id="UP001219525">
    <property type="component" value="Unassembled WGS sequence"/>
</dbReference>
<sequence length="81" mass="9274">MIPDMVAHTVRVCALGRLGRVPSQLDDTHAGAGATKTFDTRMFCSPPERIFVRGRRTSSRPTWWIALDNGFPMEWNNRKRE</sequence>
<evidence type="ECO:0000313" key="1">
    <source>
        <dbReference type="EMBL" id="KAJ7230222.1"/>
    </source>
</evidence>
<gene>
    <name evidence="1" type="ORF">GGX14DRAFT_553702</name>
</gene>
<dbReference type="AlphaFoldDB" id="A0AAD6YV43"/>